<protein>
    <submittedName>
        <fullName evidence="3">Uncharacterized protein</fullName>
    </submittedName>
</protein>
<feature type="transmembrane region" description="Helical" evidence="2">
    <location>
        <begin position="205"/>
        <end position="227"/>
    </location>
</feature>
<feature type="transmembrane region" description="Helical" evidence="2">
    <location>
        <begin position="21"/>
        <end position="40"/>
    </location>
</feature>
<dbReference type="Proteomes" id="UP000650467">
    <property type="component" value="Unassembled WGS sequence"/>
</dbReference>
<keyword evidence="2" id="KW-0472">Membrane</keyword>
<dbReference type="OrthoDB" id="545655at2759"/>
<dbReference type="AlphaFoldDB" id="A0A835WEA3"/>
<keyword evidence="2" id="KW-0812">Transmembrane</keyword>
<feature type="region of interest" description="Disordered" evidence="1">
    <location>
        <begin position="234"/>
        <end position="287"/>
    </location>
</feature>
<organism evidence="3 4">
    <name type="scientific">Chlamydomonas incerta</name>
    <dbReference type="NCBI Taxonomy" id="51695"/>
    <lineage>
        <taxon>Eukaryota</taxon>
        <taxon>Viridiplantae</taxon>
        <taxon>Chlorophyta</taxon>
        <taxon>core chlorophytes</taxon>
        <taxon>Chlorophyceae</taxon>
        <taxon>CS clade</taxon>
        <taxon>Chlamydomonadales</taxon>
        <taxon>Chlamydomonadaceae</taxon>
        <taxon>Chlamydomonas</taxon>
    </lineage>
</organism>
<evidence type="ECO:0000313" key="3">
    <source>
        <dbReference type="EMBL" id="KAG2445773.1"/>
    </source>
</evidence>
<comment type="caution">
    <text evidence="3">The sequence shown here is derived from an EMBL/GenBank/DDBJ whole genome shotgun (WGS) entry which is preliminary data.</text>
</comment>
<dbReference type="EMBL" id="JAEHOC010000001">
    <property type="protein sequence ID" value="KAG2445773.1"/>
    <property type="molecule type" value="Genomic_DNA"/>
</dbReference>
<sequence length="350" mass="35019">MSQSAISAGPSRRCRSRRGGTAGAAQLAAEVAVLFCYVLLLTPHLEVARAQVLDMAGGGDGGGNATSGTAVLDAINAAHGDVSSVADQFKASRDTVQEAKATHQEAADAAAGEVVDVPKTGINETMVAEFLANFRANFGSGANLQALQDIAASSSVKQLTDLATKVYNTLVAAAQLGITAITAGPFAVIGLVVIGLGLASAITSLVAGALYAAASAVGLYVSIAAAINNQCAPGTNTTSTTTSTGTTPVPDTGGAGGGGGGAGAAGPSPSPSPSPSKSNKKQHKQQPAVNCFDAAKQAGWLSSISNSANEMNKYLMPYVWGGGLDDGLLGITEQLMNVTIRIARSMQEQQ</sequence>
<accession>A0A835WEA3</accession>
<feature type="compositionally biased region" description="Low complexity" evidence="1">
    <location>
        <begin position="234"/>
        <end position="252"/>
    </location>
</feature>
<evidence type="ECO:0000256" key="2">
    <source>
        <dbReference type="SAM" id="Phobius"/>
    </source>
</evidence>
<feature type="compositionally biased region" description="Gly residues" evidence="1">
    <location>
        <begin position="253"/>
        <end position="264"/>
    </location>
</feature>
<feature type="transmembrane region" description="Helical" evidence="2">
    <location>
        <begin position="172"/>
        <end position="198"/>
    </location>
</feature>
<name>A0A835WEA3_CHLIN</name>
<evidence type="ECO:0000256" key="1">
    <source>
        <dbReference type="SAM" id="MobiDB-lite"/>
    </source>
</evidence>
<evidence type="ECO:0000313" key="4">
    <source>
        <dbReference type="Proteomes" id="UP000650467"/>
    </source>
</evidence>
<keyword evidence="4" id="KW-1185">Reference proteome</keyword>
<reference evidence="3" key="1">
    <citation type="journal article" date="2020" name="bioRxiv">
        <title>Comparative genomics of Chlamydomonas.</title>
        <authorList>
            <person name="Craig R.J."/>
            <person name="Hasan A.R."/>
            <person name="Ness R.W."/>
            <person name="Keightley P.D."/>
        </authorList>
    </citation>
    <scope>NUCLEOTIDE SEQUENCE</scope>
    <source>
        <strain evidence="3">SAG 7.73</strain>
    </source>
</reference>
<keyword evidence="2" id="KW-1133">Transmembrane helix</keyword>
<gene>
    <name evidence="3" type="ORF">HXX76_000377</name>
</gene>
<proteinExistence type="predicted"/>